<accession>A0A0E0J8M1</accession>
<evidence type="ECO:0000313" key="1">
    <source>
        <dbReference type="EnsemblPlants" id="ONIVA12G07400.1"/>
    </source>
</evidence>
<proteinExistence type="predicted"/>
<dbReference type="HOGENOM" id="CLU_2610143_0_0_1"/>
<keyword evidence="2" id="KW-1185">Reference proteome</keyword>
<dbReference type="EnsemblPlants" id="ONIVA12G07400.1">
    <property type="protein sequence ID" value="ONIVA12G07400.1"/>
    <property type="gene ID" value="ONIVA12G07400"/>
</dbReference>
<name>A0A0E0J8M1_ORYNI</name>
<reference evidence="1" key="2">
    <citation type="submission" date="2018-04" db="EMBL/GenBank/DDBJ databases">
        <title>OnivRS2 (Oryza nivara Reference Sequence Version 2).</title>
        <authorList>
            <person name="Zhang J."/>
            <person name="Kudrna D."/>
            <person name="Lee S."/>
            <person name="Talag J."/>
            <person name="Rajasekar S."/>
            <person name="Welchert J."/>
            <person name="Hsing Y.-I."/>
            <person name="Wing R.A."/>
        </authorList>
    </citation>
    <scope>NUCLEOTIDE SEQUENCE [LARGE SCALE GENOMIC DNA]</scope>
    <source>
        <strain evidence="1">SL10</strain>
    </source>
</reference>
<sequence>MSHCQHRHIFLDYLSLFSGNCVLLRQFSLYTVLAPRPFRRPPLLVSSDIGLRFMVVPSLARTVLATPACMFVPSCLEVW</sequence>
<dbReference type="AlphaFoldDB" id="A0A0E0J8M1"/>
<dbReference type="Gramene" id="ONIVA12G07400.1">
    <property type="protein sequence ID" value="ONIVA12G07400.1"/>
    <property type="gene ID" value="ONIVA12G07400"/>
</dbReference>
<protein>
    <submittedName>
        <fullName evidence="1">Uncharacterized protein</fullName>
    </submittedName>
</protein>
<reference evidence="1" key="1">
    <citation type="submission" date="2015-04" db="UniProtKB">
        <authorList>
            <consortium name="EnsemblPlants"/>
        </authorList>
    </citation>
    <scope>IDENTIFICATION</scope>
    <source>
        <strain evidence="1">SL10</strain>
    </source>
</reference>
<evidence type="ECO:0000313" key="2">
    <source>
        <dbReference type="Proteomes" id="UP000006591"/>
    </source>
</evidence>
<organism evidence="1">
    <name type="scientific">Oryza nivara</name>
    <name type="common">Indian wild rice</name>
    <name type="synonym">Oryza sativa f. spontanea</name>
    <dbReference type="NCBI Taxonomy" id="4536"/>
    <lineage>
        <taxon>Eukaryota</taxon>
        <taxon>Viridiplantae</taxon>
        <taxon>Streptophyta</taxon>
        <taxon>Embryophyta</taxon>
        <taxon>Tracheophyta</taxon>
        <taxon>Spermatophyta</taxon>
        <taxon>Magnoliopsida</taxon>
        <taxon>Liliopsida</taxon>
        <taxon>Poales</taxon>
        <taxon>Poaceae</taxon>
        <taxon>BOP clade</taxon>
        <taxon>Oryzoideae</taxon>
        <taxon>Oryzeae</taxon>
        <taxon>Oryzinae</taxon>
        <taxon>Oryza</taxon>
    </lineage>
</organism>
<dbReference type="Proteomes" id="UP000006591">
    <property type="component" value="Chromosome 12"/>
</dbReference>